<dbReference type="PANTHER" id="PTHR37625:SF4">
    <property type="entry name" value="OUTER MEMBRANE LIPOPROTEIN"/>
    <property type="match status" value="1"/>
</dbReference>
<name>A0ABP8UW10_9GAMM</name>
<dbReference type="PROSITE" id="PS51257">
    <property type="entry name" value="PROKAR_LIPOPROTEIN"/>
    <property type="match status" value="1"/>
</dbReference>
<comment type="caution">
    <text evidence="1">The sequence shown here is derived from an EMBL/GenBank/DDBJ whole genome shotgun (WGS) entry which is preliminary data.</text>
</comment>
<dbReference type="InterPro" id="IPR038706">
    <property type="entry name" value="Type_VI_SciN-like_sf"/>
</dbReference>
<keyword evidence="2" id="KW-1185">Reference proteome</keyword>
<dbReference type="InterPro" id="IPR017734">
    <property type="entry name" value="T6SS_SciN"/>
</dbReference>
<dbReference type="NCBIfam" id="TIGR03352">
    <property type="entry name" value="VI_chp_3"/>
    <property type="match status" value="1"/>
</dbReference>
<organism evidence="1 2">
    <name type="scientific">Kistimonas scapharcae</name>
    <dbReference type="NCBI Taxonomy" id="1036133"/>
    <lineage>
        <taxon>Bacteria</taxon>
        <taxon>Pseudomonadati</taxon>
        <taxon>Pseudomonadota</taxon>
        <taxon>Gammaproteobacteria</taxon>
        <taxon>Oceanospirillales</taxon>
        <taxon>Endozoicomonadaceae</taxon>
        <taxon>Kistimonas</taxon>
    </lineage>
</organism>
<dbReference type="RefSeq" id="WP_345192670.1">
    <property type="nucleotide sequence ID" value="NZ_BAABFL010000004.1"/>
</dbReference>
<dbReference type="Proteomes" id="UP001500604">
    <property type="component" value="Unassembled WGS sequence"/>
</dbReference>
<protein>
    <recommendedName>
        <fullName evidence="3">Type VI secretion system protein VasD</fullName>
    </recommendedName>
</protein>
<dbReference type="Gene3D" id="2.60.40.4150">
    <property type="entry name" value="Type VI secretion system, lipoprotein SciN"/>
    <property type="match status" value="1"/>
</dbReference>
<dbReference type="EMBL" id="BAABFL010000004">
    <property type="protein sequence ID" value="GAA4647802.1"/>
    <property type="molecule type" value="Genomic_DNA"/>
</dbReference>
<dbReference type="PANTHER" id="PTHR37625">
    <property type="entry name" value="OUTER MEMBRANE LIPOPROTEIN-RELATED"/>
    <property type="match status" value="1"/>
</dbReference>
<gene>
    <name evidence="1" type="ORF">GCM10023116_00640</name>
</gene>
<dbReference type="Pfam" id="PF12790">
    <property type="entry name" value="T6SS-SciN"/>
    <property type="match status" value="1"/>
</dbReference>
<sequence>MKSLTNLEKYYLIAILCCYLLLQGCSFNSGHARYVDIVIKASEYINPSDNQEASPVFVKIYQLSDYGNFQMANFLDLYQNKADVALGNQLVHLQPPVSIRPGDVWRKRIELEPQARYIGFLVQFRHYEDRVHRQWLEIKERGSQCIQLGISGLNLSLNNRCK</sequence>
<evidence type="ECO:0000313" key="1">
    <source>
        <dbReference type="EMBL" id="GAA4647802.1"/>
    </source>
</evidence>
<proteinExistence type="predicted"/>
<accession>A0ABP8UW10</accession>
<reference evidence="2" key="1">
    <citation type="journal article" date="2019" name="Int. J. Syst. Evol. Microbiol.">
        <title>The Global Catalogue of Microorganisms (GCM) 10K type strain sequencing project: providing services to taxonomists for standard genome sequencing and annotation.</title>
        <authorList>
            <consortium name="The Broad Institute Genomics Platform"/>
            <consortium name="The Broad Institute Genome Sequencing Center for Infectious Disease"/>
            <person name="Wu L."/>
            <person name="Ma J."/>
        </authorList>
    </citation>
    <scope>NUCLEOTIDE SEQUENCE [LARGE SCALE GENOMIC DNA]</scope>
    <source>
        <strain evidence="2">JCM 17805</strain>
    </source>
</reference>
<evidence type="ECO:0000313" key="2">
    <source>
        <dbReference type="Proteomes" id="UP001500604"/>
    </source>
</evidence>
<evidence type="ECO:0008006" key="3">
    <source>
        <dbReference type="Google" id="ProtNLM"/>
    </source>
</evidence>